<gene>
    <name evidence="4" type="ORF">PPERSA_12081</name>
</gene>
<evidence type="ECO:0000313" key="5">
    <source>
        <dbReference type="Proteomes" id="UP000054937"/>
    </source>
</evidence>
<reference evidence="4 5" key="1">
    <citation type="journal article" date="2015" name="Sci. Rep.">
        <title>Genome of the facultative scuticociliatosis pathogen Pseudocohnilembus persalinus provides insight into its virulence through horizontal gene transfer.</title>
        <authorList>
            <person name="Xiong J."/>
            <person name="Wang G."/>
            <person name="Cheng J."/>
            <person name="Tian M."/>
            <person name="Pan X."/>
            <person name="Warren A."/>
            <person name="Jiang C."/>
            <person name="Yuan D."/>
            <person name="Miao W."/>
        </authorList>
    </citation>
    <scope>NUCLEOTIDE SEQUENCE [LARGE SCALE GENOMIC DNA]</scope>
    <source>
        <strain evidence="4">36N120E</strain>
    </source>
</reference>
<protein>
    <recommendedName>
        <fullName evidence="3">SPRY domain-containing protein</fullName>
    </recommendedName>
</protein>
<feature type="domain" description="SPRY" evidence="3">
    <location>
        <begin position="255"/>
        <end position="363"/>
    </location>
</feature>
<dbReference type="Pfam" id="PF00622">
    <property type="entry name" value="SPRY"/>
    <property type="match status" value="1"/>
</dbReference>
<name>A0A0V0R8Y4_PSEPJ</name>
<evidence type="ECO:0000256" key="2">
    <source>
        <dbReference type="SAM" id="Phobius"/>
    </source>
</evidence>
<dbReference type="AlphaFoldDB" id="A0A0V0R8Y4"/>
<dbReference type="InterPro" id="IPR003877">
    <property type="entry name" value="SPRY_dom"/>
</dbReference>
<accession>A0A0V0R8Y4</accession>
<feature type="region of interest" description="Disordered" evidence="1">
    <location>
        <begin position="218"/>
        <end position="242"/>
    </location>
</feature>
<keyword evidence="2" id="KW-0472">Membrane</keyword>
<feature type="transmembrane region" description="Helical" evidence="2">
    <location>
        <begin position="620"/>
        <end position="640"/>
    </location>
</feature>
<proteinExistence type="predicted"/>
<dbReference type="InterPro" id="IPR043136">
    <property type="entry name" value="B30.2/SPRY_sf"/>
</dbReference>
<keyword evidence="2" id="KW-1133">Transmembrane helix</keyword>
<feature type="transmembrane region" description="Helical" evidence="2">
    <location>
        <begin position="578"/>
        <end position="599"/>
    </location>
</feature>
<dbReference type="EMBL" id="LDAU01000013">
    <property type="protein sequence ID" value="KRX10957.1"/>
    <property type="molecule type" value="Genomic_DNA"/>
</dbReference>
<dbReference type="Gene3D" id="2.60.120.920">
    <property type="match status" value="1"/>
</dbReference>
<dbReference type="InParanoid" id="A0A0V0R8Y4"/>
<feature type="transmembrane region" description="Helical" evidence="2">
    <location>
        <begin position="730"/>
        <end position="752"/>
    </location>
</feature>
<evidence type="ECO:0000313" key="4">
    <source>
        <dbReference type="EMBL" id="KRX10957.1"/>
    </source>
</evidence>
<keyword evidence="5" id="KW-1185">Reference proteome</keyword>
<feature type="region of interest" description="Disordered" evidence="1">
    <location>
        <begin position="1152"/>
        <end position="1175"/>
    </location>
</feature>
<sequence length="1175" mass="138809">MSKVELNPKNQNYLQTVNYTNNNQLNTCGVQNGEIVDNKENQEKVNSKIILKKQSNQELKLDKSQQKNQIVANQILLYKLVDPQYPLQNLTFNQGKKSQYIYLLSPNEFVLEDIPKKIIQSDDDKYPFKQQQKYIDYIQEEQLSPFQKDNYERNIYKKNTLAPIIQNNNNSQILNLDNNKYDQQQKQNETFANDINKSDMVQQNKEVEIFQNIYENSPQSVGSSNIQNDSAQNSNISTKQNKNNQSQILPNFNCHEKQFRVGIAKQQLKNYEEEDFTNYDYAIGIDQDGIIKGYSKVLSQNNNEQLYTFQENTSVFNIGILLDMHNSQIKFKINSNDFINSYQSLDLKNGPYFPIIGVNQSQTYIQLFTPLNQQLSIVETSSQITKYFKEQSFGLEALQNQQQKDCQNNMGYFSILCPQIEKSHQYEYSFLIKKKSQGKQIVGIGLGSKEQIEKGDKFIFDNETKQNKKILILSNGRHINSQNNVIHGKLFKYEQDDIIKCIVYPTLNQVQFTKNNNQNQTVVFDFNLEDIQDPYPICFIQDSGDIIEFGKPENIEKQLKPEKWYSNILLGRSIVKPLLLLGQILFGIQEIVLYWVNFIKEQENYEKFGQNGEMLKNMTLFFLLFCPIVQIMAWSVNIALVKQQLPQNKHQYRDSDDAVKNITKKDITMYELMECNLKQNMATYIYHADLESYVQVARTIQALIQSAPMIIIQYVTFKLINQSESYTTYVAFYSAILTTVIEIVRLFSFIFIEKVLLFYKMDKFVENKKNLEIQNKIKISSFEELITFSNVQKQFYANITQLEISLREHQHYREEIPIILDKIKQNFLKCGLVLEKLEVNIEKCHIYKKKRLDDCLEMKFQVQNLLIKKLEIDQLNQHKIFDHIYFNEKRNQLIFPKKNEDDLNQEIVSHSVNSKNNNYINQNQQDYLQNSDLMKKMDFQQFKEIFLYYLQNHKGDRMKITLDANLQENHIDILEEQIYHYKQNLEEFRFFGCSEIVDKDDPSLVDEEYKYYLKIKFQSNHIFKIYQELKFFQNKYEQLNQIDITLSINLLQSVSLKAYQFLESSLFSYQNRFTLMTSNSNNNKELCQSLEVDYGHFYDGFKLNIRQNNLYPSFQEQFGPVYDDDKQLIHLSNNLEIDQNYTLKFRQKQNINNPKKLNQSSDQPNANTQGDINYL</sequence>
<organism evidence="4 5">
    <name type="scientific">Pseudocohnilembus persalinus</name>
    <name type="common">Ciliate</name>
    <dbReference type="NCBI Taxonomy" id="266149"/>
    <lineage>
        <taxon>Eukaryota</taxon>
        <taxon>Sar</taxon>
        <taxon>Alveolata</taxon>
        <taxon>Ciliophora</taxon>
        <taxon>Intramacronucleata</taxon>
        <taxon>Oligohymenophorea</taxon>
        <taxon>Scuticociliatia</taxon>
        <taxon>Philasterida</taxon>
        <taxon>Pseudocohnilembidae</taxon>
        <taxon>Pseudocohnilembus</taxon>
    </lineage>
</organism>
<comment type="caution">
    <text evidence="4">The sequence shown here is derived from an EMBL/GenBank/DDBJ whole genome shotgun (WGS) entry which is preliminary data.</text>
</comment>
<dbReference type="Proteomes" id="UP000054937">
    <property type="component" value="Unassembled WGS sequence"/>
</dbReference>
<evidence type="ECO:0000256" key="1">
    <source>
        <dbReference type="SAM" id="MobiDB-lite"/>
    </source>
</evidence>
<keyword evidence="2" id="KW-0812">Transmembrane</keyword>
<evidence type="ECO:0000259" key="3">
    <source>
        <dbReference type="Pfam" id="PF00622"/>
    </source>
</evidence>